<feature type="region of interest" description="Disordered" evidence="1">
    <location>
        <begin position="91"/>
        <end position="221"/>
    </location>
</feature>
<dbReference type="AlphaFoldDB" id="A0A848F628"/>
<comment type="caution">
    <text evidence="3">The sequence shown here is derived from an EMBL/GenBank/DDBJ whole genome shotgun (WGS) entry which is preliminary data.</text>
</comment>
<gene>
    <name evidence="3" type="ORF">HHL10_11215</name>
</gene>
<dbReference type="RefSeq" id="WP_169160434.1">
    <property type="nucleotide sequence ID" value="NZ_JABBFW010000006.1"/>
</dbReference>
<feature type="compositionally biased region" description="Gly residues" evidence="1">
    <location>
        <begin position="137"/>
        <end position="152"/>
    </location>
</feature>
<reference evidence="3 4" key="1">
    <citation type="submission" date="2020-04" db="EMBL/GenBank/DDBJ databases">
        <title>Azohydromonas sp. isolated from soil.</title>
        <authorList>
            <person name="Dahal R.H."/>
        </authorList>
    </citation>
    <scope>NUCLEOTIDE SEQUENCE [LARGE SCALE GENOMIC DNA]</scope>
    <source>
        <strain evidence="3 4">G-1-1-14</strain>
    </source>
</reference>
<feature type="compositionally biased region" description="Polar residues" evidence="1">
    <location>
        <begin position="196"/>
        <end position="205"/>
    </location>
</feature>
<feature type="compositionally biased region" description="Low complexity" evidence="1">
    <location>
        <begin position="153"/>
        <end position="169"/>
    </location>
</feature>
<keyword evidence="2" id="KW-0732">Signal</keyword>
<dbReference type="EMBL" id="JABBFW010000006">
    <property type="protein sequence ID" value="NML15537.1"/>
    <property type="molecule type" value="Genomic_DNA"/>
</dbReference>
<dbReference type="Proteomes" id="UP000574067">
    <property type="component" value="Unassembled WGS sequence"/>
</dbReference>
<name>A0A848F628_9BURK</name>
<keyword evidence="4" id="KW-1185">Reference proteome</keyword>
<accession>A0A848F628</accession>
<feature type="signal peptide" evidence="2">
    <location>
        <begin position="1"/>
        <end position="34"/>
    </location>
</feature>
<feature type="compositionally biased region" description="Gly residues" evidence="1">
    <location>
        <begin position="210"/>
        <end position="221"/>
    </location>
</feature>
<evidence type="ECO:0000256" key="2">
    <source>
        <dbReference type="SAM" id="SignalP"/>
    </source>
</evidence>
<proteinExistence type="predicted"/>
<protein>
    <submittedName>
        <fullName evidence="3">Uncharacterized protein</fullName>
    </submittedName>
</protein>
<evidence type="ECO:0000256" key="1">
    <source>
        <dbReference type="SAM" id="MobiDB-lite"/>
    </source>
</evidence>
<organism evidence="3 4">
    <name type="scientific">Azohydromonas caseinilytica</name>
    <dbReference type="NCBI Taxonomy" id="2728836"/>
    <lineage>
        <taxon>Bacteria</taxon>
        <taxon>Pseudomonadati</taxon>
        <taxon>Pseudomonadota</taxon>
        <taxon>Betaproteobacteria</taxon>
        <taxon>Burkholderiales</taxon>
        <taxon>Sphaerotilaceae</taxon>
        <taxon>Azohydromonas</taxon>
    </lineage>
</organism>
<feature type="chain" id="PRO_5032585554" evidence="2">
    <location>
        <begin position="35"/>
        <end position="221"/>
    </location>
</feature>
<feature type="compositionally biased region" description="Polar residues" evidence="1">
    <location>
        <begin position="91"/>
        <end position="112"/>
    </location>
</feature>
<sequence>MKTRQLDVARRNFRLACMGSAVLLALAATTASQAATRGDRSAAQQMYRSDVQYCNSGQSSQPRATCLHEARQAYNEALRGGLDVPVMAAGTRSTQSTAASQGTGSGMDQGNRTGTSSAITGSGSSGSSSGGSSSSGSGTGSSYGGATSGGSTGSSSSGMTSGSGMSSGSSSGGGSSGMGSPNTGSASSGNSGSTSDRGQSGSAVSPNGGAPSGGTGSGTGR</sequence>
<feature type="compositionally biased region" description="Low complexity" evidence="1">
    <location>
        <begin position="113"/>
        <end position="136"/>
    </location>
</feature>
<feature type="compositionally biased region" description="Low complexity" evidence="1">
    <location>
        <begin position="178"/>
        <end position="195"/>
    </location>
</feature>
<evidence type="ECO:0000313" key="3">
    <source>
        <dbReference type="EMBL" id="NML15537.1"/>
    </source>
</evidence>
<evidence type="ECO:0000313" key="4">
    <source>
        <dbReference type="Proteomes" id="UP000574067"/>
    </source>
</evidence>